<dbReference type="AlphaFoldDB" id="E3JAP6"/>
<dbReference type="GO" id="GO:0008897">
    <property type="term" value="F:holo-[acyl-carrier-protein] synthase activity"/>
    <property type="evidence" value="ECO:0007669"/>
    <property type="project" value="InterPro"/>
</dbReference>
<dbReference type="PRINTS" id="PR01399">
    <property type="entry name" value="ENTSNTHTASED"/>
</dbReference>
<evidence type="ECO:0000259" key="4">
    <source>
        <dbReference type="Pfam" id="PF01648"/>
    </source>
</evidence>
<proteinExistence type="predicted"/>
<dbReference type="InterPro" id="IPR003542">
    <property type="entry name" value="Enbac_synth_compD-like"/>
</dbReference>
<dbReference type="InParanoid" id="E3JAP6"/>
<accession>E3JAP6</accession>
<dbReference type="PANTHER" id="PTHR38096:SF1">
    <property type="entry name" value="ENTEROBACTIN SYNTHASE COMPONENT D"/>
    <property type="match status" value="1"/>
</dbReference>
<dbReference type="InterPro" id="IPR041354">
    <property type="entry name" value="4PPT_N"/>
</dbReference>
<dbReference type="GO" id="GO:0009239">
    <property type="term" value="P:enterobactin biosynthetic process"/>
    <property type="evidence" value="ECO:0007669"/>
    <property type="project" value="InterPro"/>
</dbReference>
<feature type="binding site" evidence="2">
    <location>
        <position position="169"/>
    </location>
    <ligand>
        <name>CoA</name>
        <dbReference type="ChEBI" id="CHEBI:57287"/>
    </ligand>
</feature>
<dbReference type="GO" id="GO:0000287">
    <property type="term" value="F:magnesium ion binding"/>
    <property type="evidence" value="ECO:0007669"/>
    <property type="project" value="InterPro"/>
</dbReference>
<dbReference type="RefSeq" id="WP_013425356.1">
    <property type="nucleotide sequence ID" value="NC_014666.1"/>
</dbReference>
<dbReference type="OrthoDB" id="8210607at2"/>
<feature type="binding site" evidence="2">
    <location>
        <position position="120"/>
    </location>
    <ligand>
        <name>CoA</name>
        <dbReference type="ChEBI" id="CHEBI:57287"/>
    </ligand>
</feature>
<feature type="binding site" evidence="2">
    <location>
        <position position="48"/>
    </location>
    <ligand>
        <name>CoA</name>
        <dbReference type="ChEBI" id="CHEBI:57287"/>
    </ligand>
</feature>
<evidence type="ECO:0000256" key="3">
    <source>
        <dbReference type="PIRSR" id="PIRSR603542-2"/>
    </source>
</evidence>
<feature type="domain" description="4'-phosphopantetheinyl transferase N-terminal" evidence="5">
    <location>
        <begin position="36"/>
        <end position="108"/>
    </location>
</feature>
<keyword evidence="1 6" id="KW-0808">Transferase</keyword>
<gene>
    <name evidence="6" type="ordered locus">FraEuI1c_4239</name>
</gene>
<dbReference type="GO" id="GO:0009366">
    <property type="term" value="C:enterobactin synthetase complex"/>
    <property type="evidence" value="ECO:0007669"/>
    <property type="project" value="InterPro"/>
</dbReference>
<keyword evidence="7" id="KW-1185">Reference proteome</keyword>
<dbReference type="eggNOG" id="COG2977">
    <property type="taxonomic scope" value="Bacteria"/>
</dbReference>
<feature type="binding site" evidence="2">
    <location>
        <position position="179"/>
    </location>
    <ligand>
        <name>CoA</name>
        <dbReference type="ChEBI" id="CHEBI:57287"/>
    </ligand>
</feature>
<evidence type="ECO:0000256" key="2">
    <source>
        <dbReference type="PIRSR" id="PIRSR603542-1"/>
    </source>
</evidence>
<feature type="binding site" evidence="3">
    <location>
        <position position="120"/>
    </location>
    <ligand>
        <name>Mg(2+)</name>
        <dbReference type="ChEBI" id="CHEBI:18420"/>
    </ligand>
</feature>
<dbReference type="Proteomes" id="UP000002484">
    <property type="component" value="Chromosome"/>
</dbReference>
<feature type="binding site" evidence="3">
    <location>
        <position position="121"/>
    </location>
    <ligand>
        <name>Mg(2+)</name>
        <dbReference type="ChEBI" id="CHEBI:18420"/>
    </ligand>
</feature>
<dbReference type="SUPFAM" id="SSF56214">
    <property type="entry name" value="4'-phosphopantetheinyl transferase"/>
    <property type="match status" value="1"/>
</dbReference>
<keyword evidence="3" id="KW-0460">Magnesium</keyword>
<name>E3JAP6_PSEI1</name>
<feature type="binding site" evidence="2">
    <location>
        <position position="165"/>
    </location>
    <ligand>
        <name>CoA</name>
        <dbReference type="ChEBI" id="CHEBI:57287"/>
    </ligand>
</feature>
<dbReference type="InterPro" id="IPR008278">
    <property type="entry name" value="4-PPantetheinyl_Trfase_dom"/>
</dbReference>
<dbReference type="Pfam" id="PF01648">
    <property type="entry name" value="ACPS"/>
    <property type="match status" value="1"/>
</dbReference>
<comment type="cofactor">
    <cofactor evidence="3">
        <name>Mg(2+)</name>
        <dbReference type="ChEBI" id="CHEBI:18420"/>
    </cofactor>
</comment>
<feature type="binding site" evidence="2">
    <location>
        <begin position="98"/>
        <end position="99"/>
    </location>
    <ligand>
        <name>CoA</name>
        <dbReference type="ChEBI" id="CHEBI:57287"/>
    </ligand>
</feature>
<dbReference type="Pfam" id="PF17837">
    <property type="entry name" value="4PPT_N"/>
    <property type="match status" value="1"/>
</dbReference>
<protein>
    <submittedName>
        <fullName evidence="6">4'-phosphopantetheinyl transferase</fullName>
    </submittedName>
</protein>
<evidence type="ECO:0000256" key="1">
    <source>
        <dbReference type="ARBA" id="ARBA00022679"/>
    </source>
</evidence>
<feature type="domain" description="4'-phosphopantetheinyl transferase" evidence="4">
    <location>
        <begin position="116"/>
        <end position="197"/>
    </location>
</feature>
<feature type="binding site" evidence="3">
    <location>
        <position position="122"/>
    </location>
    <ligand>
        <name>Mg(2+)</name>
        <dbReference type="ChEBI" id="CHEBI:18420"/>
    </ligand>
</feature>
<evidence type="ECO:0000259" key="5">
    <source>
        <dbReference type="Pfam" id="PF17837"/>
    </source>
</evidence>
<dbReference type="GO" id="GO:0005886">
    <property type="term" value="C:plasma membrane"/>
    <property type="evidence" value="ECO:0007669"/>
    <property type="project" value="TreeGrafter"/>
</dbReference>
<sequence>MTARSAGAGLLAGRLPPQVALVESFGDEDPPELFPEEAAIVSQAVERRRREFAAVRACARAALATFGIAPAPILPSGAGPGWASRAPRWPAGIVGSMTHCDGYRAAAVVRASAVSSLGIDAEPGGPLPAGVAETVTRPEERRHLAGLAASHPGVCWDRLLFSAKESVFKAWFPLTGRWLDFDECVIRVDPDRRTFVGDLQVPGPVVAGAAVSRFTGIWNTLDADGQAYVATAVLVTSPDRP</sequence>
<dbReference type="PANTHER" id="PTHR38096">
    <property type="entry name" value="ENTEROBACTIN SYNTHASE COMPONENT D"/>
    <property type="match status" value="1"/>
</dbReference>
<evidence type="ECO:0000313" key="6">
    <source>
        <dbReference type="EMBL" id="ADP82238.1"/>
    </source>
</evidence>
<dbReference type="HOGENOM" id="CLU_075076_0_0_11"/>
<feature type="binding site" evidence="2">
    <location>
        <position position="56"/>
    </location>
    <ligand>
        <name>CoA</name>
        <dbReference type="ChEBI" id="CHEBI:57287"/>
    </ligand>
</feature>
<evidence type="ECO:0000313" key="7">
    <source>
        <dbReference type="Proteomes" id="UP000002484"/>
    </source>
</evidence>
<dbReference type="InterPro" id="IPR037143">
    <property type="entry name" value="4-PPantetheinyl_Trfase_dom_sf"/>
</dbReference>
<reference evidence="6 7" key="1">
    <citation type="submission" date="2010-10" db="EMBL/GenBank/DDBJ databases">
        <title>Complete sequence of Frankia sp. EuI1c.</title>
        <authorList>
            <consortium name="US DOE Joint Genome Institute"/>
            <person name="Lucas S."/>
            <person name="Copeland A."/>
            <person name="Lapidus A."/>
            <person name="Cheng J.-F."/>
            <person name="Bruce D."/>
            <person name="Goodwin L."/>
            <person name="Pitluck S."/>
            <person name="Chertkov O."/>
            <person name="Detter J.C."/>
            <person name="Han C."/>
            <person name="Tapia R."/>
            <person name="Land M."/>
            <person name="Hauser L."/>
            <person name="Jeffries C."/>
            <person name="Kyrpides N."/>
            <person name="Ivanova N."/>
            <person name="Mikhailova N."/>
            <person name="Beauchemin N."/>
            <person name="Sen A."/>
            <person name="Sur S.A."/>
            <person name="Gtari M."/>
            <person name="Wall L."/>
            <person name="Tisa L."/>
            <person name="Woyke T."/>
        </authorList>
    </citation>
    <scope>NUCLEOTIDE SEQUENCE [LARGE SCALE GENOMIC DNA]</scope>
    <source>
        <strain evidence="7">DSM 45817 / CECT 9037 / EuI1c</strain>
    </source>
</reference>
<organism evidence="6 7">
    <name type="scientific">Pseudofrankia inefficax (strain DSM 45817 / CECT 9037 / DDB 130130 / EuI1c)</name>
    <name type="common">Frankia inefficax</name>
    <dbReference type="NCBI Taxonomy" id="298654"/>
    <lineage>
        <taxon>Bacteria</taxon>
        <taxon>Bacillati</taxon>
        <taxon>Actinomycetota</taxon>
        <taxon>Actinomycetes</taxon>
        <taxon>Frankiales</taxon>
        <taxon>Frankiaceae</taxon>
        <taxon>Pseudofrankia</taxon>
    </lineage>
</organism>
<keyword evidence="3" id="KW-0479">Metal-binding</keyword>
<dbReference type="EMBL" id="CP002299">
    <property type="protein sequence ID" value="ADP82238.1"/>
    <property type="molecule type" value="Genomic_DNA"/>
</dbReference>
<dbReference type="KEGG" id="fri:FraEuI1c_4239"/>
<dbReference type="STRING" id="298654.FraEuI1c_4239"/>